<dbReference type="AlphaFoldDB" id="A0A5E7FSI0"/>
<gene>
    <name evidence="1" type="ORF">PS704_05121</name>
    <name evidence="2" type="ORF">PS704_05886</name>
    <name evidence="3" type="ORF">PS704_06004</name>
    <name evidence="4" type="ORF">PS704_06032</name>
</gene>
<protein>
    <submittedName>
        <fullName evidence="2">Uncharacterized protein</fullName>
    </submittedName>
</protein>
<dbReference type="AntiFam" id="ANF00075">
    <property type="entry name" value="Shadow ORF (opposite prpE)"/>
</dbReference>
<evidence type="ECO:0000313" key="3">
    <source>
        <dbReference type="EMBL" id="VVO42287.1"/>
    </source>
</evidence>
<evidence type="ECO:0000313" key="1">
    <source>
        <dbReference type="EMBL" id="VVO32434.1"/>
    </source>
</evidence>
<evidence type="ECO:0000313" key="5">
    <source>
        <dbReference type="Proteomes" id="UP000326557"/>
    </source>
</evidence>
<evidence type="ECO:0000313" key="4">
    <source>
        <dbReference type="EMBL" id="VVO42481.1"/>
    </source>
</evidence>
<dbReference type="EMBL" id="CABVHP010000042">
    <property type="protein sequence ID" value="VVO41327.1"/>
    <property type="molecule type" value="Genomic_DNA"/>
</dbReference>
<dbReference type="EMBL" id="CABVHP010000077">
    <property type="protein sequence ID" value="VVO42481.1"/>
    <property type="molecule type" value="Genomic_DNA"/>
</dbReference>
<dbReference type="EMBL" id="CABVHP010000067">
    <property type="protein sequence ID" value="VVO42287.1"/>
    <property type="molecule type" value="Genomic_DNA"/>
</dbReference>
<name>A0A5E7FSI0_PSEFL</name>
<dbReference type="EMBL" id="CABVHP010000021">
    <property type="protein sequence ID" value="VVO32434.1"/>
    <property type="molecule type" value="Genomic_DNA"/>
</dbReference>
<proteinExistence type="predicted"/>
<evidence type="ECO:0000313" key="2">
    <source>
        <dbReference type="EMBL" id="VVO41327.1"/>
    </source>
</evidence>
<accession>A0A5E7FSI0</accession>
<dbReference type="Proteomes" id="UP000326557">
    <property type="component" value="Unassembled WGS sequence"/>
</dbReference>
<reference evidence="2 5" key="1">
    <citation type="submission" date="2019-09" db="EMBL/GenBank/DDBJ databases">
        <authorList>
            <person name="Chandra G."/>
            <person name="Truman W A."/>
        </authorList>
    </citation>
    <scope>NUCLEOTIDE SEQUENCE [LARGE SCALE GENOMIC DNA]</scope>
    <source>
        <strain evidence="2">PS704</strain>
    </source>
</reference>
<sequence length="248" mass="26905">MPHRHRSGDAEINAVGPARVGDVPERIFRAQVHGVTGVTLEGDDCLERYRQRFRRACSAGGEHQQERVFAGQQHRFAISGKIGQFGPETEIATDNALAFGTADGDGGRAVGDFSEFGAVDRVGHHHFGAGTAQAMFDGFGAERGEQRLIHRADAPGGEHGDQQFDVARQQAGDLVAFLHALRQEEVGETRGFVLQVAERVRRAGAVAAFPEERDTTWQRMPVATLDTGIEGRQIARKCGVDGVLIIEL</sequence>
<organism evidence="2 5">
    <name type="scientific">Pseudomonas fluorescens</name>
    <dbReference type="NCBI Taxonomy" id="294"/>
    <lineage>
        <taxon>Bacteria</taxon>
        <taxon>Pseudomonadati</taxon>
        <taxon>Pseudomonadota</taxon>
        <taxon>Gammaproteobacteria</taxon>
        <taxon>Pseudomonadales</taxon>
        <taxon>Pseudomonadaceae</taxon>
        <taxon>Pseudomonas</taxon>
    </lineage>
</organism>